<evidence type="ECO:0000256" key="9">
    <source>
        <dbReference type="SAM" id="Coils"/>
    </source>
</evidence>
<protein>
    <recommendedName>
        <fullName evidence="8">Dynein axonemal assembly factor 1 homolog</fullName>
    </recommendedName>
</protein>
<dbReference type="PANTHER" id="PTHR45973">
    <property type="entry name" value="PROTEIN PHOSPHATASE 1 REGULATORY SUBUNIT SDS22-RELATED"/>
    <property type="match status" value="1"/>
</dbReference>
<feature type="region of interest" description="Disordered" evidence="10">
    <location>
        <begin position="776"/>
        <end position="803"/>
    </location>
</feature>
<dbReference type="SUPFAM" id="SSF52075">
    <property type="entry name" value="Outer arm dynein light chain 1"/>
    <property type="match status" value="1"/>
</dbReference>
<dbReference type="EMBL" id="KQ435711">
    <property type="protein sequence ID" value="KOX79657.1"/>
    <property type="molecule type" value="Genomic_DNA"/>
</dbReference>
<feature type="region of interest" description="Disordered" evidence="10">
    <location>
        <begin position="817"/>
        <end position="879"/>
    </location>
</feature>
<dbReference type="OrthoDB" id="1904536at2759"/>
<feature type="coiled-coil region" evidence="9">
    <location>
        <begin position="398"/>
        <end position="426"/>
    </location>
</feature>
<evidence type="ECO:0000256" key="2">
    <source>
        <dbReference type="ARBA" id="ARBA00004138"/>
    </source>
</evidence>
<reference evidence="11 12" key="1">
    <citation type="submission" date="2015-07" db="EMBL/GenBank/DDBJ databases">
        <title>The genome of Melipona quadrifasciata.</title>
        <authorList>
            <person name="Pan H."/>
            <person name="Kapheim K."/>
        </authorList>
    </citation>
    <scope>NUCLEOTIDE SEQUENCE [LARGE SCALE GENOMIC DNA]</scope>
    <source>
        <strain evidence="11">0111107301</strain>
        <tissue evidence="11">Whole body</tissue>
    </source>
</reference>
<evidence type="ECO:0000256" key="4">
    <source>
        <dbReference type="ARBA" id="ARBA00022614"/>
    </source>
</evidence>
<evidence type="ECO:0000256" key="5">
    <source>
        <dbReference type="ARBA" id="ARBA00022737"/>
    </source>
</evidence>
<comment type="similarity">
    <text evidence="3">Belongs to the DNAAF1 family.</text>
</comment>
<feature type="region of interest" description="Disordered" evidence="10">
    <location>
        <begin position="335"/>
        <end position="371"/>
    </location>
</feature>
<accession>A0A0M9A8Z4</accession>
<dbReference type="PROSITE" id="PS51450">
    <property type="entry name" value="LRR"/>
    <property type="match status" value="4"/>
</dbReference>
<evidence type="ECO:0000313" key="11">
    <source>
        <dbReference type="EMBL" id="KOX79657.1"/>
    </source>
</evidence>
<feature type="coiled-coil region" evidence="9">
    <location>
        <begin position="1490"/>
        <end position="1517"/>
    </location>
</feature>
<feature type="compositionally biased region" description="Basic and acidic residues" evidence="10">
    <location>
        <begin position="1071"/>
        <end position="1087"/>
    </location>
</feature>
<feature type="compositionally biased region" description="Basic and acidic residues" evidence="10">
    <location>
        <begin position="1033"/>
        <end position="1062"/>
    </location>
</feature>
<evidence type="ECO:0000256" key="10">
    <source>
        <dbReference type="SAM" id="MobiDB-lite"/>
    </source>
</evidence>
<feature type="region of interest" description="Disordered" evidence="10">
    <location>
        <begin position="1317"/>
        <end position="1337"/>
    </location>
</feature>
<dbReference type="GO" id="GO:0035082">
    <property type="term" value="P:axoneme assembly"/>
    <property type="evidence" value="ECO:0007669"/>
    <property type="project" value="TreeGrafter"/>
</dbReference>
<evidence type="ECO:0000256" key="3">
    <source>
        <dbReference type="ARBA" id="ARBA00006453"/>
    </source>
</evidence>
<dbReference type="Proteomes" id="UP000053105">
    <property type="component" value="Unassembled WGS sequence"/>
</dbReference>
<evidence type="ECO:0000256" key="7">
    <source>
        <dbReference type="ARBA" id="ARBA00023273"/>
    </source>
</evidence>
<feature type="compositionally biased region" description="Basic and acidic residues" evidence="10">
    <location>
        <begin position="846"/>
        <end position="875"/>
    </location>
</feature>
<dbReference type="Gene3D" id="3.80.10.10">
    <property type="entry name" value="Ribonuclease Inhibitor"/>
    <property type="match status" value="2"/>
</dbReference>
<dbReference type="SMART" id="SM00365">
    <property type="entry name" value="LRR_SD22"/>
    <property type="match status" value="4"/>
</dbReference>
<keyword evidence="5" id="KW-0677">Repeat</keyword>
<evidence type="ECO:0000256" key="1">
    <source>
        <dbReference type="ARBA" id="ARBA00003843"/>
    </source>
</evidence>
<keyword evidence="7" id="KW-0966">Cell projection</keyword>
<feature type="region of interest" description="Disordered" evidence="10">
    <location>
        <begin position="1599"/>
        <end position="1627"/>
    </location>
</feature>
<feature type="region of interest" description="Disordered" evidence="10">
    <location>
        <begin position="441"/>
        <end position="463"/>
    </location>
</feature>
<sequence>MQEECDFQIILEKKLSAEGRLDAAASSTNLSETEINFSAEGRLDAAASSTNLCETEIKKLMPRDSSVDFEILSASSSDVLAGTSFEPQNGSTSDDQANKSTLESIPEVDNEDDCNWLSYVDCSTIFDATCENLSYYNSTKAEKDSDSDMDDTLIFDDAEEGEPMTLDENDSCCTNFDFQRSFEEACSRKLDNLDEMANDNPTVASDKVSSIEINRDPSENDENGNNIDCDSEVIQTKKEGGKIEEGEEGIKGNFVDIEELRNEEKLSDSFDFSSDSDDEHERNLVYSSPNVNISAYFKFRDSMKKPEFEAALEKGSLVFSNKETKGSLILEEIDEESIEKDKTTNENETKGRNLVKSSTENACSDQQGKETKFVELNSPEEYLEKLAEITEPDCPKTEEEVEEKLKRIAESKAKIENRKNEALKNLSMEFNEFQKLIAETKSTEQYNSDSDESLDESKERDNIELPLTKDQVAESFKINNARKDTEEEEKRRAESLQQCFQVIAKNGEEFVQDEVEGKKGTENTKDSGLMTEEFLKKHCKQNKLYQTPHLNDVLYLHYKGFSFIENLEKYTGLRCLWLENNGIREIANLENQSKLKCLYLHNNLISKIENLEWLTKLDTLNLSYNTIRRIENLDSLKFLNTLNLSHNYLQDTGDIEHLRLLDSLSVLDISHNRIDTDEVVNILGDMKGLRVVSLMGNPILKKIRLYRKTMILKCKNLRYLDDRPVFPRDRACAVAWMQGGPEEEAAERKRWIEAEQKKINDSVQALINKRKLYKPVGTSEKEAEDKKKTKEEDEEVATTTTLVCTSNELDPRFKLNLERKKKSGRSSSSGSSSASSSSDEEVVENAGKEYDGTGQKAIEKSDGRRPMAEDERKALDNLGEEILLPWKTRVTTREKPKQLIEEMEETKEYVADDAKRKMFGTRILDDQRGSDDPPGGYILDNYHRKNEPHPLTSQLSSIREDMKEFCADVDKFMEDSKMTLKNGDMKRFWDEKEKTNAETKSDEGKYGESSENKEEDFKWWNTKERKLKVKEILRKREEERQKSKDTKNIEIVKEDSKERKETSSSQEVNDDDRSSRLFDEMNRKNDTSDQFGKISKLISTELLDFEEREKIVEDTSDADAIPSDRETVKNKSVRIEILEANPVSVASFDDDDEVSESESVKTVINKYEINEQGNVDTDIRKEESLTVNEAQNNTKHLDTKPDDAAISSSLERCQSFKSHKRSLNCEYLNVASKKSHLIEEMDAEGDSSNRKTTSALSEKCRRHFMKEARKFTKKESPLIDKCIESLITNRNSEGNWKVKCNQEDFLSFTATSLNSDFPSGKTKDNSSEQSRVRSKKISENQEIVKESELFRVKLLISKFLIRFKNNFISEVESISQLLEQSRSIEKYSPSICTDLYQEFCEHVDQVNSERKLLIEPDFMKNNEPKKDDVLSSREIGEQLKEKQIKPLIEEIPGNLISTDEFEKYEELTVHLQNLGMDAALKDKILKSINAPKTEEQRERAKKAAEKLKKISREAMTKGKPLLEQSSLVNNQKQYLENSRQFFMDLLKEFSDNDEKDVDPTKSVDEKTESNSIIETVTDISKKTVIEEAVKLSSVYNDRSQGDEILSTKKENVNRPRKSLEMQIVQEN</sequence>
<dbReference type="InterPro" id="IPR050576">
    <property type="entry name" value="Cilia_flagella_integrity"/>
</dbReference>
<organism evidence="11 12">
    <name type="scientific">Melipona quadrifasciata</name>
    <dbReference type="NCBI Taxonomy" id="166423"/>
    <lineage>
        <taxon>Eukaryota</taxon>
        <taxon>Metazoa</taxon>
        <taxon>Ecdysozoa</taxon>
        <taxon>Arthropoda</taxon>
        <taxon>Hexapoda</taxon>
        <taxon>Insecta</taxon>
        <taxon>Pterygota</taxon>
        <taxon>Neoptera</taxon>
        <taxon>Endopterygota</taxon>
        <taxon>Hymenoptera</taxon>
        <taxon>Apocrita</taxon>
        <taxon>Aculeata</taxon>
        <taxon>Apoidea</taxon>
        <taxon>Anthophila</taxon>
        <taxon>Apidae</taxon>
        <taxon>Melipona</taxon>
    </lineage>
</organism>
<dbReference type="GO" id="GO:0005930">
    <property type="term" value="C:axoneme"/>
    <property type="evidence" value="ECO:0007669"/>
    <property type="project" value="TreeGrafter"/>
</dbReference>
<comment type="subcellular location">
    <subcellularLocation>
        <location evidence="2">Cell projection</location>
        <location evidence="2">Cilium</location>
    </subcellularLocation>
</comment>
<feature type="compositionally biased region" description="Basic and acidic residues" evidence="10">
    <location>
        <begin position="779"/>
        <end position="791"/>
    </location>
</feature>
<keyword evidence="9" id="KW-0175">Coiled coil</keyword>
<proteinExistence type="inferred from homology"/>
<dbReference type="FunFam" id="3.80.10.10:FF:000166">
    <property type="entry name" value="Dynein assembly factor 1, axonemal"/>
    <property type="match status" value="1"/>
</dbReference>
<gene>
    <name evidence="11" type="ORF">WN51_02923</name>
</gene>
<keyword evidence="4" id="KW-0433">Leucine-rich repeat</keyword>
<dbReference type="Pfam" id="PF14580">
    <property type="entry name" value="LRR_9"/>
    <property type="match status" value="1"/>
</dbReference>
<evidence type="ECO:0000256" key="8">
    <source>
        <dbReference type="ARBA" id="ARBA00024433"/>
    </source>
</evidence>
<keyword evidence="12" id="KW-1185">Reference proteome</keyword>
<dbReference type="InterPro" id="IPR001611">
    <property type="entry name" value="Leu-rich_rpt"/>
</dbReference>
<dbReference type="STRING" id="166423.A0A0M9A8Z4"/>
<feature type="compositionally biased region" description="Polar residues" evidence="10">
    <location>
        <begin position="355"/>
        <end position="366"/>
    </location>
</feature>
<evidence type="ECO:0000313" key="12">
    <source>
        <dbReference type="Proteomes" id="UP000053105"/>
    </source>
</evidence>
<feature type="region of interest" description="Disordered" evidence="10">
    <location>
        <begin position="80"/>
        <end position="106"/>
    </location>
</feature>
<feature type="compositionally biased region" description="Basic and acidic residues" evidence="10">
    <location>
        <begin position="339"/>
        <end position="351"/>
    </location>
</feature>
<comment type="function">
    <text evidence="1">Cilium-specific protein required for cilia structures.</text>
</comment>
<feature type="compositionally biased region" description="Polar residues" evidence="10">
    <location>
        <begin position="85"/>
        <end position="103"/>
    </location>
</feature>
<feature type="compositionally biased region" description="Low complexity" evidence="10">
    <location>
        <begin position="825"/>
        <end position="837"/>
    </location>
</feature>
<feature type="region of interest" description="Disordered" evidence="10">
    <location>
        <begin position="983"/>
        <end position="1015"/>
    </location>
</feature>
<feature type="region of interest" description="Disordered" evidence="10">
    <location>
        <begin position="1033"/>
        <end position="1091"/>
    </location>
</feature>
<dbReference type="InterPro" id="IPR032675">
    <property type="entry name" value="LRR_dom_sf"/>
</dbReference>
<evidence type="ECO:0000256" key="6">
    <source>
        <dbReference type="ARBA" id="ARBA00023069"/>
    </source>
</evidence>
<keyword evidence="6" id="KW-0969">Cilium</keyword>
<feature type="region of interest" description="Disordered" evidence="10">
    <location>
        <begin position="921"/>
        <end position="951"/>
    </location>
</feature>
<dbReference type="PANTHER" id="PTHR45973:SF9">
    <property type="entry name" value="LEUCINE-RICH REPEAT-CONTAINING PROTEIN 46"/>
    <property type="match status" value="1"/>
</dbReference>
<feature type="compositionally biased region" description="Basic and acidic residues" evidence="10">
    <location>
        <begin position="1599"/>
        <end position="1619"/>
    </location>
</feature>
<dbReference type="GO" id="GO:0070840">
    <property type="term" value="F:dynein complex binding"/>
    <property type="evidence" value="ECO:0007669"/>
    <property type="project" value="TreeGrafter"/>
</dbReference>
<name>A0A0M9A8Z4_9HYME</name>